<feature type="transmembrane region" description="Helical" evidence="1">
    <location>
        <begin position="6"/>
        <end position="27"/>
    </location>
</feature>
<evidence type="ECO:0000313" key="3">
    <source>
        <dbReference type="Proteomes" id="UP000014285"/>
    </source>
</evidence>
<gene>
    <name evidence="2" type="ORF">Lpl14_14808</name>
</gene>
<proteinExistence type="predicted"/>
<name>A0A829GQR2_LACPA</name>
<keyword evidence="1" id="KW-0812">Transmembrane</keyword>
<organism evidence="2 3">
    <name type="scientific">Lacticaseibacillus paracasei subsp. tolerans Lpl14</name>
    <dbReference type="NCBI Taxonomy" id="1256229"/>
    <lineage>
        <taxon>Bacteria</taxon>
        <taxon>Bacillati</taxon>
        <taxon>Bacillota</taxon>
        <taxon>Bacilli</taxon>
        <taxon>Lactobacillales</taxon>
        <taxon>Lactobacillaceae</taxon>
        <taxon>Lacticaseibacillus</taxon>
    </lineage>
</organism>
<sequence length="161" mass="19125">MFFLSLVFASWTMMQTPLGLSTLVLFLTLFIQEIRINNKQIRRSQRKVYLSYVIIFFSLFLFNASVHQTRLSTFGQSDIVQFLGEHEAGIHMNGKGYHLIWTKRSFLSTVYFYNLYERRGLFFYRVNSKVIYYTIHPSREVDHGAVKTFLYYTKKEGKIVD</sequence>
<keyword evidence="1" id="KW-1133">Transmembrane helix</keyword>
<dbReference type="Proteomes" id="UP000014285">
    <property type="component" value="Unassembled WGS sequence"/>
</dbReference>
<keyword evidence="1" id="KW-0472">Membrane</keyword>
<evidence type="ECO:0000313" key="2">
    <source>
        <dbReference type="EMBL" id="EPC62566.1"/>
    </source>
</evidence>
<comment type="caution">
    <text evidence="2">The sequence shown here is derived from an EMBL/GenBank/DDBJ whole genome shotgun (WGS) entry which is preliminary data.</text>
</comment>
<dbReference type="EMBL" id="ANKB01000103">
    <property type="protein sequence ID" value="EPC62566.1"/>
    <property type="molecule type" value="Genomic_DNA"/>
</dbReference>
<accession>A0A829GQR2</accession>
<reference evidence="2 3" key="1">
    <citation type="journal article" date="2013" name="PLoS ONE">
        <title>Lactobacillus paracasei comparative genomics: towards species pan-genome definition and exploitation of diversity.</title>
        <authorList>
            <person name="Smokvina T."/>
            <person name="Wels M."/>
            <person name="Polka J."/>
            <person name="Chervaux C."/>
            <person name="Brisse S."/>
            <person name="Boekhorst J."/>
            <person name="van Hylckama Vlieg J.E."/>
            <person name="Siezen R.J."/>
        </authorList>
    </citation>
    <scope>NUCLEOTIDE SEQUENCE [LARGE SCALE GENOMIC DNA]</scope>
    <source>
        <strain evidence="2 3">Lpl14</strain>
    </source>
</reference>
<feature type="transmembrane region" description="Helical" evidence="1">
    <location>
        <begin position="48"/>
        <end position="66"/>
    </location>
</feature>
<protein>
    <submittedName>
        <fullName evidence="2">Uncharacterized protein</fullName>
    </submittedName>
</protein>
<dbReference type="AlphaFoldDB" id="A0A829GQR2"/>
<evidence type="ECO:0000256" key="1">
    <source>
        <dbReference type="SAM" id="Phobius"/>
    </source>
</evidence>